<evidence type="ECO:0000259" key="1">
    <source>
        <dbReference type="PROSITE" id="PS50937"/>
    </source>
</evidence>
<dbReference type="PROSITE" id="PS50937">
    <property type="entry name" value="HTH_MERR_2"/>
    <property type="match status" value="1"/>
</dbReference>
<dbReference type="SMART" id="SM00422">
    <property type="entry name" value="HTH_MERR"/>
    <property type="match status" value="1"/>
</dbReference>
<evidence type="ECO:0000313" key="3">
    <source>
        <dbReference type="Proteomes" id="UP000722989"/>
    </source>
</evidence>
<proteinExistence type="predicted"/>
<comment type="caution">
    <text evidence="2">The sequence shown here is derived from an EMBL/GenBank/DDBJ whole genome shotgun (WGS) entry which is preliminary data.</text>
</comment>
<dbReference type="InterPro" id="IPR009061">
    <property type="entry name" value="DNA-bd_dom_put_sf"/>
</dbReference>
<gene>
    <name evidence="2" type="ORF">HC031_20660</name>
</gene>
<organism evidence="2 3">
    <name type="scientific">Planosporangium thailandense</name>
    <dbReference type="NCBI Taxonomy" id="765197"/>
    <lineage>
        <taxon>Bacteria</taxon>
        <taxon>Bacillati</taxon>
        <taxon>Actinomycetota</taxon>
        <taxon>Actinomycetes</taxon>
        <taxon>Micromonosporales</taxon>
        <taxon>Micromonosporaceae</taxon>
        <taxon>Planosporangium</taxon>
    </lineage>
</organism>
<evidence type="ECO:0000313" key="2">
    <source>
        <dbReference type="EMBL" id="NJC72109.1"/>
    </source>
</evidence>
<feature type="domain" description="HTH merR-type" evidence="1">
    <location>
        <begin position="16"/>
        <end position="63"/>
    </location>
</feature>
<dbReference type="Pfam" id="PF00376">
    <property type="entry name" value="MerR"/>
    <property type="match status" value="1"/>
</dbReference>
<keyword evidence="3" id="KW-1185">Reference proteome</keyword>
<protein>
    <submittedName>
        <fullName evidence="2">MerR family DNA-binding transcriptional regulator</fullName>
    </submittedName>
</protein>
<dbReference type="Gene3D" id="1.10.1660.10">
    <property type="match status" value="1"/>
</dbReference>
<dbReference type="RefSeq" id="WP_167927019.1">
    <property type="nucleotide sequence ID" value="NZ_JAATVY010000016.1"/>
</dbReference>
<reference evidence="2 3" key="1">
    <citation type="submission" date="2020-03" db="EMBL/GenBank/DDBJ databases">
        <title>WGS of the type strain of Planosporangium spp.</title>
        <authorList>
            <person name="Thawai C."/>
        </authorList>
    </citation>
    <scope>NUCLEOTIDE SEQUENCE [LARGE SCALE GENOMIC DNA]</scope>
    <source>
        <strain evidence="2 3">TBRC 5610</strain>
    </source>
</reference>
<dbReference type="EMBL" id="JAATVY010000016">
    <property type="protein sequence ID" value="NJC72109.1"/>
    <property type="molecule type" value="Genomic_DNA"/>
</dbReference>
<sequence length="125" mass="13684">MTTIPRPDGRLRATGLAQAAGISVQQVRNYVELGILPPTARTASGYRIFTDDHAAALTVARRLADGHGWTRTRQIMRAVHDGDLDTVLAVLDASHAEAGRDRSLPRLRAAAALYAYLRRRKLIEA</sequence>
<accession>A0ABX0Y461</accession>
<dbReference type="GO" id="GO:0003677">
    <property type="term" value="F:DNA binding"/>
    <property type="evidence" value="ECO:0007669"/>
    <property type="project" value="UniProtKB-KW"/>
</dbReference>
<dbReference type="InterPro" id="IPR000551">
    <property type="entry name" value="MerR-type_HTH_dom"/>
</dbReference>
<keyword evidence="2" id="KW-0238">DNA-binding</keyword>
<dbReference type="SUPFAM" id="SSF46955">
    <property type="entry name" value="Putative DNA-binding domain"/>
    <property type="match status" value="1"/>
</dbReference>
<name>A0ABX0Y461_9ACTN</name>
<dbReference type="Proteomes" id="UP000722989">
    <property type="component" value="Unassembled WGS sequence"/>
</dbReference>